<dbReference type="PROSITE" id="PS51257">
    <property type="entry name" value="PROKAR_LIPOPROTEIN"/>
    <property type="match status" value="1"/>
</dbReference>
<dbReference type="Proteomes" id="UP000193100">
    <property type="component" value="Chromosome"/>
</dbReference>
<sequence length="141" mass="15820">MRSTILLPIALLLAGCSDPVLWQEAEADSTGTGTRITKIEFVRETCHLLTFNIGYFNDGSRPGYLKAGINAGVEDGYWPMIPELKEGHNVVEVQAGIQRKARPQNSSEVAVSITHINDNAWQGYVDKRTVEYQKEWDHDCR</sequence>
<gene>
    <name evidence="2" type="ORF">MARSALSMR5_00431</name>
</gene>
<accession>A0A1W6K591</accession>
<proteinExistence type="predicted"/>
<evidence type="ECO:0008006" key="4">
    <source>
        <dbReference type="Google" id="ProtNLM"/>
    </source>
</evidence>
<evidence type="ECO:0000313" key="2">
    <source>
        <dbReference type="EMBL" id="ARM82532.1"/>
    </source>
</evidence>
<keyword evidence="1" id="KW-0732">Signal</keyword>
<reference evidence="2 3" key="1">
    <citation type="submission" date="2017-04" db="EMBL/GenBank/DDBJ databases">
        <title>Genome Sequence of Marinobacter salarius strain SMR5 Isolated from a culture of the Diatom Skeletonema marinoi.</title>
        <authorList>
            <person name="Topel M."/>
            <person name="Pinder M.I.M."/>
            <person name="Johansson O.N."/>
            <person name="Kourtchenko O."/>
            <person name="Godhe A."/>
            <person name="Clarke A.K."/>
        </authorList>
    </citation>
    <scope>NUCLEOTIDE SEQUENCE [LARGE SCALE GENOMIC DNA]</scope>
    <source>
        <strain evidence="2 3">SMR5</strain>
    </source>
</reference>
<protein>
    <recommendedName>
        <fullName evidence="4">Lipoprotein</fullName>
    </recommendedName>
</protein>
<dbReference type="AlphaFoldDB" id="A0A1W6K591"/>
<organism evidence="2 3">
    <name type="scientific">Marinobacter salarius</name>
    <dbReference type="NCBI Taxonomy" id="1420917"/>
    <lineage>
        <taxon>Bacteria</taxon>
        <taxon>Pseudomonadati</taxon>
        <taxon>Pseudomonadota</taxon>
        <taxon>Gammaproteobacteria</taxon>
        <taxon>Pseudomonadales</taxon>
        <taxon>Marinobacteraceae</taxon>
        <taxon>Marinobacter</taxon>
    </lineage>
</organism>
<feature type="signal peptide" evidence="1">
    <location>
        <begin position="1"/>
        <end position="22"/>
    </location>
</feature>
<feature type="chain" id="PRO_5012190611" description="Lipoprotein" evidence="1">
    <location>
        <begin position="23"/>
        <end position="141"/>
    </location>
</feature>
<name>A0A1W6K591_9GAMM</name>
<dbReference type="EMBL" id="CP020931">
    <property type="protein sequence ID" value="ARM82532.1"/>
    <property type="molecule type" value="Genomic_DNA"/>
</dbReference>
<evidence type="ECO:0000313" key="3">
    <source>
        <dbReference type="Proteomes" id="UP000193100"/>
    </source>
</evidence>
<evidence type="ECO:0000256" key="1">
    <source>
        <dbReference type="SAM" id="SignalP"/>
    </source>
</evidence>